<comment type="caution">
    <text evidence="1">The sequence shown here is derived from an EMBL/GenBank/DDBJ whole genome shotgun (WGS) entry which is preliminary data.</text>
</comment>
<sequence>DLLISDDIFEPSNTENYKFGNAENFFNTEFVDHLIFDDMYGSGNTNNYESSNARNFFDTELDNANKFIQFFFNITNTLELYCNQIFSFFAVDSLMSGSIFGPSNMDNFSCEFNFGNPENFFNTIDPNNPEAFFNTFGPGNMEAFFNTFEPSNQDNEAVKYIENFSSLSSNESISLNITETCKSQDDEEYSKL</sequence>
<organism evidence="1 2">
    <name type="scientific">Gigaspora margarita</name>
    <dbReference type="NCBI Taxonomy" id="4874"/>
    <lineage>
        <taxon>Eukaryota</taxon>
        <taxon>Fungi</taxon>
        <taxon>Fungi incertae sedis</taxon>
        <taxon>Mucoromycota</taxon>
        <taxon>Glomeromycotina</taxon>
        <taxon>Glomeromycetes</taxon>
        <taxon>Diversisporales</taxon>
        <taxon>Gigasporaceae</taxon>
        <taxon>Gigaspora</taxon>
    </lineage>
</organism>
<dbReference type="Proteomes" id="UP000789901">
    <property type="component" value="Unassembled WGS sequence"/>
</dbReference>
<proteinExistence type="predicted"/>
<accession>A0ABN7WT48</accession>
<gene>
    <name evidence="1" type="ORF">GMARGA_LOCUS33980</name>
</gene>
<name>A0ABN7WT48_GIGMA</name>
<reference evidence="1 2" key="1">
    <citation type="submission" date="2021-06" db="EMBL/GenBank/DDBJ databases">
        <authorList>
            <person name="Kallberg Y."/>
            <person name="Tangrot J."/>
            <person name="Rosling A."/>
        </authorList>
    </citation>
    <scope>NUCLEOTIDE SEQUENCE [LARGE SCALE GENOMIC DNA]</scope>
    <source>
        <strain evidence="1 2">120-4 pot B 10/14</strain>
    </source>
</reference>
<evidence type="ECO:0000313" key="2">
    <source>
        <dbReference type="Proteomes" id="UP000789901"/>
    </source>
</evidence>
<protein>
    <submittedName>
        <fullName evidence="1">9080_t:CDS:1</fullName>
    </submittedName>
</protein>
<dbReference type="EMBL" id="CAJVQB010058068">
    <property type="protein sequence ID" value="CAG8838439.1"/>
    <property type="molecule type" value="Genomic_DNA"/>
</dbReference>
<feature type="non-terminal residue" evidence="1">
    <location>
        <position position="1"/>
    </location>
</feature>
<evidence type="ECO:0000313" key="1">
    <source>
        <dbReference type="EMBL" id="CAG8838439.1"/>
    </source>
</evidence>
<keyword evidence="2" id="KW-1185">Reference proteome</keyword>